<keyword evidence="1" id="KW-0732">Signal</keyword>
<feature type="chain" id="PRO_5034151553" description="Redoxin domain-containing protein" evidence="1">
    <location>
        <begin position="20"/>
        <end position="199"/>
    </location>
</feature>
<evidence type="ECO:0000313" key="2">
    <source>
        <dbReference type="EMBL" id="QVL31098.1"/>
    </source>
</evidence>
<dbReference type="RefSeq" id="WP_213494979.1">
    <property type="nucleotide sequence ID" value="NZ_CP074694.1"/>
</dbReference>
<name>A0A8E6B5X9_9BACT</name>
<dbReference type="AlphaFoldDB" id="A0A8E6B5X9"/>
<accession>A0A8E6B5X9</accession>
<dbReference type="EMBL" id="CP074694">
    <property type="protein sequence ID" value="QVL31098.1"/>
    <property type="molecule type" value="Genomic_DNA"/>
</dbReference>
<protein>
    <recommendedName>
        <fullName evidence="4">Redoxin domain-containing protein</fullName>
    </recommendedName>
</protein>
<keyword evidence="3" id="KW-1185">Reference proteome</keyword>
<feature type="signal peptide" evidence="1">
    <location>
        <begin position="1"/>
        <end position="19"/>
    </location>
</feature>
<organism evidence="2 3">
    <name type="scientific">Telmatocola sphagniphila</name>
    <dbReference type="NCBI Taxonomy" id="1123043"/>
    <lineage>
        <taxon>Bacteria</taxon>
        <taxon>Pseudomonadati</taxon>
        <taxon>Planctomycetota</taxon>
        <taxon>Planctomycetia</taxon>
        <taxon>Gemmatales</taxon>
        <taxon>Gemmataceae</taxon>
    </lineage>
</organism>
<sequence>MIRTTLLLLPLFLSGTALLVAQGQKEPPLISLKMEDQFERKQDLKNYQGSVVVLLFGDRKASDSNSKLGERLHVQFHPTAQGKSVEEARKAPVAPLQGLKEGQKSPEVFVLPVACIGKVPALVRSALRGQFERASPYVPVWMDFEDTMKTTFGIDAGVPNVIVIDARNRLRFKMTGEPDVKSYERLVQVVDYLRKESLK</sequence>
<gene>
    <name evidence="2" type="ORF">KIH39_19930</name>
</gene>
<evidence type="ECO:0008006" key="4">
    <source>
        <dbReference type="Google" id="ProtNLM"/>
    </source>
</evidence>
<evidence type="ECO:0000256" key="1">
    <source>
        <dbReference type="SAM" id="SignalP"/>
    </source>
</evidence>
<dbReference type="Proteomes" id="UP000676194">
    <property type="component" value="Chromosome"/>
</dbReference>
<dbReference type="KEGG" id="tsph:KIH39_19930"/>
<reference evidence="2" key="1">
    <citation type="submission" date="2021-05" db="EMBL/GenBank/DDBJ databases">
        <title>Complete genome sequence of the cellulolytic planctomycete Telmatocola sphagniphila SP2T and characterization of the first cellulase from planctomycetes.</title>
        <authorList>
            <person name="Rakitin A.L."/>
            <person name="Beletsky A.V."/>
            <person name="Naumoff D.G."/>
            <person name="Kulichevskaya I.S."/>
            <person name="Mardanov A.V."/>
            <person name="Ravin N.V."/>
            <person name="Dedysh S.N."/>
        </authorList>
    </citation>
    <scope>NUCLEOTIDE SEQUENCE</scope>
    <source>
        <strain evidence="2">SP2T</strain>
    </source>
</reference>
<proteinExistence type="predicted"/>
<evidence type="ECO:0000313" key="3">
    <source>
        <dbReference type="Proteomes" id="UP000676194"/>
    </source>
</evidence>